<reference evidence="1" key="1">
    <citation type="submission" date="2023-05" db="EMBL/GenBank/DDBJ databases">
        <authorList>
            <person name="Stuckert A."/>
        </authorList>
    </citation>
    <scope>NUCLEOTIDE SEQUENCE</scope>
</reference>
<evidence type="ECO:0000313" key="2">
    <source>
        <dbReference type="Proteomes" id="UP001162483"/>
    </source>
</evidence>
<dbReference type="InterPro" id="IPR039586">
    <property type="entry name" value="CFAP46"/>
</dbReference>
<name>A0ABN9CSQ0_9NEOB</name>
<proteinExistence type="predicted"/>
<sequence length="92" mass="10529">MYDCPDELRDAFKQDTSSQVINRSTIVKPTYSLYYLGLLVEELHSISYTHLTLSVLQLSEVIAHDIVESKSLSDFYHLKISQICGDLKLYNA</sequence>
<dbReference type="EMBL" id="CATNWA010012054">
    <property type="protein sequence ID" value="CAI9562759.1"/>
    <property type="molecule type" value="Genomic_DNA"/>
</dbReference>
<dbReference type="PANTHER" id="PTHR15977">
    <property type="entry name" value="CILIA- AND FLAGELLA-ASSOCIATED PROTEIN 46"/>
    <property type="match status" value="1"/>
</dbReference>
<keyword evidence="2" id="KW-1185">Reference proteome</keyword>
<comment type="caution">
    <text evidence="1">The sequence shown here is derived from an EMBL/GenBank/DDBJ whole genome shotgun (WGS) entry which is preliminary data.</text>
</comment>
<organism evidence="1 2">
    <name type="scientific">Staurois parvus</name>
    <dbReference type="NCBI Taxonomy" id="386267"/>
    <lineage>
        <taxon>Eukaryota</taxon>
        <taxon>Metazoa</taxon>
        <taxon>Chordata</taxon>
        <taxon>Craniata</taxon>
        <taxon>Vertebrata</taxon>
        <taxon>Euteleostomi</taxon>
        <taxon>Amphibia</taxon>
        <taxon>Batrachia</taxon>
        <taxon>Anura</taxon>
        <taxon>Neobatrachia</taxon>
        <taxon>Ranoidea</taxon>
        <taxon>Ranidae</taxon>
        <taxon>Staurois</taxon>
    </lineage>
</organism>
<protein>
    <submittedName>
        <fullName evidence="1">Uncharacterized protein</fullName>
    </submittedName>
</protein>
<dbReference type="Proteomes" id="UP001162483">
    <property type="component" value="Unassembled WGS sequence"/>
</dbReference>
<dbReference type="PANTHER" id="PTHR15977:SF15">
    <property type="entry name" value="CILIA- AND FLAGELLA-ASSOCIATED PROTEIN 46"/>
    <property type="match status" value="1"/>
</dbReference>
<accession>A0ABN9CSQ0</accession>
<evidence type="ECO:0000313" key="1">
    <source>
        <dbReference type="EMBL" id="CAI9562759.1"/>
    </source>
</evidence>
<feature type="non-terminal residue" evidence="1">
    <location>
        <position position="92"/>
    </location>
</feature>
<gene>
    <name evidence="1" type="ORF">SPARVUS_LOCUS5658590</name>
</gene>